<evidence type="ECO:0000256" key="6">
    <source>
        <dbReference type="SAM" id="Phobius"/>
    </source>
</evidence>
<reference evidence="8" key="1">
    <citation type="submission" date="2014-06" db="EMBL/GenBank/DDBJ databases">
        <authorList>
            <person name="Winans N.J."/>
            <person name="Newell P.D."/>
            <person name="Douglas A.E."/>
        </authorList>
    </citation>
    <scope>NUCLEOTIDE SEQUENCE [LARGE SCALE GENOMIC DNA]</scope>
    <source>
        <strain evidence="8">DmL_052</strain>
    </source>
</reference>
<dbReference type="GO" id="GO:0005886">
    <property type="term" value="C:plasma membrane"/>
    <property type="evidence" value="ECO:0007669"/>
    <property type="project" value="UniProtKB-SubCell"/>
</dbReference>
<feature type="transmembrane region" description="Helical" evidence="6">
    <location>
        <begin position="161"/>
        <end position="185"/>
    </location>
</feature>
<evidence type="ECO:0008006" key="9">
    <source>
        <dbReference type="Google" id="ProtNLM"/>
    </source>
</evidence>
<dbReference type="PANTHER" id="PTHR30250:SF31">
    <property type="entry name" value="INNER MEMBRANE PROTEIN YGHQ"/>
    <property type="match status" value="1"/>
</dbReference>
<evidence type="ECO:0000256" key="3">
    <source>
        <dbReference type="ARBA" id="ARBA00022692"/>
    </source>
</evidence>
<organism evidence="7 8">
    <name type="scientific">Commensalibacter intestini</name>
    <dbReference type="NCBI Taxonomy" id="479936"/>
    <lineage>
        <taxon>Bacteria</taxon>
        <taxon>Pseudomonadati</taxon>
        <taxon>Pseudomonadota</taxon>
        <taxon>Alphaproteobacteria</taxon>
        <taxon>Acetobacterales</taxon>
        <taxon>Acetobacteraceae</taxon>
    </lineage>
</organism>
<proteinExistence type="predicted"/>
<feature type="transmembrane region" description="Helical" evidence="6">
    <location>
        <begin position="415"/>
        <end position="434"/>
    </location>
</feature>
<evidence type="ECO:0000256" key="4">
    <source>
        <dbReference type="ARBA" id="ARBA00022989"/>
    </source>
</evidence>
<feature type="transmembrane region" description="Helical" evidence="6">
    <location>
        <begin position="132"/>
        <end position="149"/>
    </location>
</feature>
<feature type="transmembrane region" description="Helical" evidence="6">
    <location>
        <begin position="99"/>
        <end position="120"/>
    </location>
</feature>
<evidence type="ECO:0000313" key="7">
    <source>
        <dbReference type="EMBL" id="OUI78792.1"/>
    </source>
</evidence>
<evidence type="ECO:0000313" key="8">
    <source>
        <dbReference type="Proteomes" id="UP000194946"/>
    </source>
</evidence>
<evidence type="ECO:0000256" key="1">
    <source>
        <dbReference type="ARBA" id="ARBA00004651"/>
    </source>
</evidence>
<dbReference type="InterPro" id="IPR002797">
    <property type="entry name" value="Polysacc_synth"/>
</dbReference>
<dbReference type="AlphaFoldDB" id="A0A251ZVX6"/>
<accession>A0A251ZVX6</accession>
<keyword evidence="4 6" id="KW-1133">Transmembrane helix</keyword>
<evidence type="ECO:0000256" key="2">
    <source>
        <dbReference type="ARBA" id="ARBA00022475"/>
    </source>
</evidence>
<sequence>MSHTTIPSNRGSLRRSGRNLLKLLGGKVINVPIGLLQISLTIHLLGDKGYGFLILLHSFYQTIGDIAEFQSWQTVLHYGIKPYEDRNIPLLQRVLRFTFLLDFCSSIASLVISFLCAVYFSRLLGWPAEWHYLGVFYSFSAFFMTSATFNGILRLLNRYDLIAIQGLISTSIRLLGIIFLMLIGGGLAGAVGVWMLAVIVSFCSFLIFSLYQLHRHQLLKGFFTGINEGLTKDLPGIWKFAWNTNLNMTFSLAYKQITTLVIGGTLGPIAAGYYNIANKIAEAMAKPIVLLQSTLYPEMVRSWQGSKPSHLYKMALQITALTGGITTVVLLILPYIAVPIMHLLLHKDPPPETLILLYWLAGGELVLIWGMSLEPILITTDNTAGAIYARGMDVLFFLPMLFIFIKWWGMDGVGPATVIAAFLLIFLQAFFILYGRKQRTRSQKLSS</sequence>
<comment type="caution">
    <text evidence="7">The sequence shown here is derived from an EMBL/GenBank/DDBJ whole genome shotgun (WGS) entry which is preliminary data.</text>
</comment>
<keyword evidence="2" id="KW-1003">Cell membrane</keyword>
<dbReference type="EMBL" id="JOPB01000005">
    <property type="protein sequence ID" value="OUI78792.1"/>
    <property type="molecule type" value="Genomic_DNA"/>
</dbReference>
<dbReference type="RefSeq" id="WP_008854671.1">
    <property type="nucleotide sequence ID" value="NZ_JOPB01000005.1"/>
</dbReference>
<feature type="transmembrane region" description="Helical" evidence="6">
    <location>
        <begin position="191"/>
        <end position="211"/>
    </location>
</feature>
<dbReference type="Pfam" id="PF01943">
    <property type="entry name" value="Polysacc_synt"/>
    <property type="match status" value="1"/>
</dbReference>
<comment type="subcellular location">
    <subcellularLocation>
        <location evidence="1">Cell membrane</location>
        <topology evidence="1">Multi-pass membrane protein</topology>
    </subcellularLocation>
</comment>
<evidence type="ECO:0000256" key="5">
    <source>
        <dbReference type="ARBA" id="ARBA00023136"/>
    </source>
</evidence>
<feature type="transmembrane region" description="Helical" evidence="6">
    <location>
        <begin position="314"/>
        <end position="336"/>
    </location>
</feature>
<dbReference type="InterPro" id="IPR050833">
    <property type="entry name" value="Poly_Biosynth_Transport"/>
</dbReference>
<feature type="transmembrane region" description="Helical" evidence="6">
    <location>
        <begin position="356"/>
        <end position="379"/>
    </location>
</feature>
<gene>
    <name evidence="7" type="ORF">HK18_07905</name>
</gene>
<keyword evidence="8" id="KW-1185">Reference proteome</keyword>
<dbReference type="PANTHER" id="PTHR30250">
    <property type="entry name" value="PST FAMILY PREDICTED COLANIC ACID TRANSPORTER"/>
    <property type="match status" value="1"/>
</dbReference>
<name>A0A251ZVX6_9PROT</name>
<dbReference type="Proteomes" id="UP000194946">
    <property type="component" value="Unassembled WGS sequence"/>
</dbReference>
<protein>
    <recommendedName>
        <fullName evidence="9">Polysaccharide biosynthesis protein</fullName>
    </recommendedName>
</protein>
<keyword evidence="3 6" id="KW-0812">Transmembrane</keyword>
<feature type="transmembrane region" description="Helical" evidence="6">
    <location>
        <begin position="391"/>
        <end position="409"/>
    </location>
</feature>
<keyword evidence="5 6" id="KW-0472">Membrane</keyword>